<gene>
    <name evidence="4" type="ordered locus">DaAHT2_1984</name>
</gene>
<keyword evidence="5" id="KW-1185">Reference proteome</keyword>
<dbReference type="EMBL" id="CP001940">
    <property type="protein sequence ID" value="ADH86662.1"/>
    <property type="molecule type" value="Genomic_DNA"/>
</dbReference>
<organism evidence="4 5">
    <name type="scientific">Desulfurivibrio alkaliphilus (strain DSM 19089 / UNIQEM U267 / AHT2)</name>
    <dbReference type="NCBI Taxonomy" id="589865"/>
    <lineage>
        <taxon>Bacteria</taxon>
        <taxon>Pseudomonadati</taxon>
        <taxon>Thermodesulfobacteriota</taxon>
        <taxon>Desulfobulbia</taxon>
        <taxon>Desulfobulbales</taxon>
        <taxon>Desulfobulbaceae</taxon>
        <taxon>Desulfurivibrio</taxon>
    </lineage>
</organism>
<evidence type="ECO:0008006" key="6">
    <source>
        <dbReference type="Google" id="ProtNLM"/>
    </source>
</evidence>
<dbReference type="Pfam" id="PF10263">
    <property type="entry name" value="SprT-like"/>
    <property type="match status" value="1"/>
</dbReference>
<dbReference type="OrthoDB" id="249404at2"/>
<dbReference type="Pfam" id="PF10979">
    <property type="entry name" value="DUF2786"/>
    <property type="match status" value="1"/>
</dbReference>
<dbReference type="eggNOG" id="COG1451">
    <property type="taxonomic scope" value="Bacteria"/>
</dbReference>
<evidence type="ECO:0000313" key="4">
    <source>
        <dbReference type="EMBL" id="ADH86662.1"/>
    </source>
</evidence>
<dbReference type="InParanoid" id="D6Z537"/>
<evidence type="ECO:0000259" key="1">
    <source>
        <dbReference type="Pfam" id="PF10263"/>
    </source>
</evidence>
<feature type="domain" description="SprT-like" evidence="1">
    <location>
        <begin position="52"/>
        <end position="106"/>
    </location>
</feature>
<dbReference type="KEGG" id="dak:DaAHT2_1984"/>
<evidence type="ECO:0000313" key="5">
    <source>
        <dbReference type="Proteomes" id="UP000001508"/>
    </source>
</evidence>
<accession>D6Z537</accession>
<dbReference type="InterPro" id="IPR055592">
    <property type="entry name" value="DUF7168"/>
</dbReference>
<reference evidence="5" key="1">
    <citation type="submission" date="2010-02" db="EMBL/GenBank/DDBJ databases">
        <title>Complete sequence of Desulfurivibrio alkaliphilus AHT2.</title>
        <authorList>
            <consortium name="US DOE Joint Genome Institute"/>
            <person name="Pitluck S."/>
            <person name="Chertkov O."/>
            <person name="Detter J.C."/>
            <person name="Han C."/>
            <person name="Tapia R."/>
            <person name="Larimer F."/>
            <person name="Land M."/>
            <person name="Hauser L."/>
            <person name="Kyrpides N."/>
            <person name="Mikhailova N."/>
            <person name="Sorokin D.Y."/>
            <person name="Muyzer G."/>
            <person name="Woyke T."/>
        </authorList>
    </citation>
    <scope>NUCLEOTIDE SEQUENCE [LARGE SCALE GENOMIC DNA]</scope>
    <source>
        <strain evidence="5">DSM 19089 / UNIQEM U267 / AHT2</strain>
    </source>
</reference>
<evidence type="ECO:0000259" key="2">
    <source>
        <dbReference type="Pfam" id="PF10979"/>
    </source>
</evidence>
<dbReference type="InterPro" id="IPR024498">
    <property type="entry name" value="DUF2786"/>
</dbReference>
<dbReference type="RefSeq" id="WP_013164185.1">
    <property type="nucleotide sequence ID" value="NC_014216.1"/>
</dbReference>
<dbReference type="Pfam" id="PF23771">
    <property type="entry name" value="DUF7168"/>
    <property type="match status" value="1"/>
</dbReference>
<dbReference type="Proteomes" id="UP000001508">
    <property type="component" value="Chromosome"/>
</dbReference>
<protein>
    <recommendedName>
        <fullName evidence="6">DUF2786 domain-containing protein</fullName>
    </recommendedName>
</protein>
<dbReference type="InterPro" id="IPR006640">
    <property type="entry name" value="SprT-like_domain"/>
</dbReference>
<sequence>MAADQLNWQRQLLREHEQLCRYYRLSLPTPLLVISDGASRAGAWRSQPFPGVMQIAAWLIRKHGWEVVLEVLKHEMAHQYVDQVLQPFNEPPHGPAFREACRRLGVHPLFRRAGGAIPEQLAAGRPAGFCSPVLNKIEKLLALAGSANEHEAALAMAKAGELMRRHNLQQLPNRRNAAGIAPDDGCDYLVISTGRRRRPPHHLHLAALLQDFFYVKTISYQLYSPAHDQLHRVLELLGRRENLAVAEYVFHFLEERLPHLWQQHRRLTRTPGREKNSYYIGVLSGLRDKLQRQEGCAASRRPGPAESGGQNREVTCSSLICAGDRELQHFFSQRYPYLRNIRGRGRKLYASSYQAGQEEGSRLIIHQGLTQRQGNRGKLLNR</sequence>
<dbReference type="STRING" id="589865.DaAHT2_1984"/>
<dbReference type="HOGENOM" id="CLU_780158_0_0_7"/>
<dbReference type="AlphaFoldDB" id="D6Z537"/>
<evidence type="ECO:0000259" key="3">
    <source>
        <dbReference type="Pfam" id="PF23771"/>
    </source>
</evidence>
<feature type="domain" description="DUF2786" evidence="2">
    <location>
        <begin position="133"/>
        <end position="170"/>
    </location>
</feature>
<dbReference type="GO" id="GO:0006950">
    <property type="term" value="P:response to stress"/>
    <property type="evidence" value="ECO:0007669"/>
    <property type="project" value="UniProtKB-ARBA"/>
</dbReference>
<name>D6Z537_DESAT</name>
<proteinExistence type="predicted"/>
<feature type="domain" description="DUF7168" evidence="3">
    <location>
        <begin position="193"/>
        <end position="294"/>
    </location>
</feature>